<name>A0ACC2S7M3_9FUNG</name>
<protein>
    <submittedName>
        <fullName evidence="1">Uncharacterized protein</fullName>
    </submittedName>
</protein>
<keyword evidence="2" id="KW-1185">Reference proteome</keyword>
<accession>A0ACC2S7M3</accession>
<proteinExistence type="predicted"/>
<comment type="caution">
    <text evidence="1">The sequence shown here is derived from an EMBL/GenBank/DDBJ whole genome shotgun (WGS) entry which is preliminary data.</text>
</comment>
<reference evidence="1" key="1">
    <citation type="submission" date="2022-04" db="EMBL/GenBank/DDBJ databases">
        <title>Genome of the entomopathogenic fungus Entomophthora muscae.</title>
        <authorList>
            <person name="Elya C."/>
            <person name="Lovett B.R."/>
            <person name="Lee E."/>
            <person name="Macias A.M."/>
            <person name="Hajek A.E."/>
            <person name="De Bivort B.L."/>
            <person name="Kasson M.T."/>
            <person name="De Fine Licht H.H."/>
            <person name="Stajich J.E."/>
        </authorList>
    </citation>
    <scope>NUCLEOTIDE SEQUENCE</scope>
    <source>
        <strain evidence="1">Berkeley</strain>
    </source>
</reference>
<dbReference type="EMBL" id="QTSX02005733">
    <property type="protein sequence ID" value="KAJ9058253.1"/>
    <property type="molecule type" value="Genomic_DNA"/>
</dbReference>
<evidence type="ECO:0000313" key="1">
    <source>
        <dbReference type="EMBL" id="KAJ9058253.1"/>
    </source>
</evidence>
<gene>
    <name evidence="1" type="ORF">DSO57_1014138</name>
</gene>
<evidence type="ECO:0000313" key="2">
    <source>
        <dbReference type="Proteomes" id="UP001165960"/>
    </source>
</evidence>
<organism evidence="1 2">
    <name type="scientific">Entomophthora muscae</name>
    <dbReference type="NCBI Taxonomy" id="34485"/>
    <lineage>
        <taxon>Eukaryota</taxon>
        <taxon>Fungi</taxon>
        <taxon>Fungi incertae sedis</taxon>
        <taxon>Zoopagomycota</taxon>
        <taxon>Entomophthoromycotina</taxon>
        <taxon>Entomophthoromycetes</taxon>
        <taxon>Entomophthorales</taxon>
        <taxon>Entomophthoraceae</taxon>
        <taxon>Entomophthora</taxon>
    </lineage>
</organism>
<sequence length="439" mass="47940">MLTSSAIFNLAGIFILVCCGGLITGLTLGLMSLDKTNLHILSQSGTDKQKAWAESIKPIRENSHLLLVTMLLASTLVFESLPILVQSLGWGSGTLAVVISTILTLIFGEVVPQAICSRHGLRIGAAFAWPVRILTWIMFIVAYPVACLLDWILGESHGLMYHRAGLKELVAIHSATRGGSLTIDEVTIISGALDLSSKVAADAMTHRRHVVMVDLDSQLDWVTLRDIQRCGHSRVPVFEGTRDNVIGLLLVKNLILLDPEESTPVREVKIFPIPHIPATMSLFDLLNSFQEGASHMAIVMESDAEDALPVGIVTLEDVIEELIQEEILDETDVYIDVVKRIRAVRAAVSLPPALKRLAPPQTSIPDENTPLLASSNRMSRFSTPKSPTELHRYSSLDQGDQVRVHLRPGTEADAQAGELGRSFEGSHHSDARAFFIGSY</sequence>
<dbReference type="Proteomes" id="UP001165960">
    <property type="component" value="Unassembled WGS sequence"/>
</dbReference>